<dbReference type="InterPro" id="IPR017938">
    <property type="entry name" value="Riboflavin_synthase-like_b-brl"/>
</dbReference>
<dbReference type="EC" id="1.14.12.17" evidence="3"/>
<evidence type="ECO:0000256" key="3">
    <source>
        <dbReference type="ARBA" id="ARBA00012229"/>
    </source>
</evidence>
<keyword evidence="8" id="KW-0408">Iron</keyword>
<dbReference type="Gene3D" id="2.40.30.10">
    <property type="entry name" value="Translation factors"/>
    <property type="match status" value="1"/>
</dbReference>
<feature type="domain" description="FAD-binding FR-type" evidence="14">
    <location>
        <begin position="152"/>
        <end position="260"/>
    </location>
</feature>
<keyword evidence="9" id="KW-0520">NAD</keyword>
<dbReference type="Gene3D" id="1.10.490.10">
    <property type="entry name" value="Globins"/>
    <property type="match status" value="1"/>
</dbReference>
<evidence type="ECO:0000256" key="11">
    <source>
        <dbReference type="ARBA" id="ARBA00049433"/>
    </source>
</evidence>
<dbReference type="InterPro" id="IPR012292">
    <property type="entry name" value="Globin/Proto"/>
</dbReference>
<dbReference type="Proteomes" id="UP001596997">
    <property type="component" value="Unassembled WGS sequence"/>
</dbReference>
<dbReference type="Gene3D" id="3.40.50.80">
    <property type="entry name" value="Nucleotide-binding domain of ferredoxin-NADP reductase (FNR) module"/>
    <property type="match status" value="1"/>
</dbReference>
<evidence type="ECO:0000313" key="16">
    <source>
        <dbReference type="Proteomes" id="UP001596997"/>
    </source>
</evidence>
<dbReference type="NCBIfam" id="NF009805">
    <property type="entry name" value="PRK13289.1"/>
    <property type="match status" value="1"/>
</dbReference>
<evidence type="ECO:0000256" key="4">
    <source>
        <dbReference type="ARBA" id="ARBA00022617"/>
    </source>
</evidence>
<keyword evidence="5 12" id="KW-0561">Oxygen transport</keyword>
<evidence type="ECO:0000256" key="8">
    <source>
        <dbReference type="ARBA" id="ARBA00023004"/>
    </source>
</evidence>
<comment type="catalytic activity">
    <reaction evidence="11">
        <text>2 nitric oxide + NADPH + 2 O2 = 2 nitrate + NADP(+) + H(+)</text>
        <dbReference type="Rhea" id="RHEA:19465"/>
        <dbReference type="ChEBI" id="CHEBI:15378"/>
        <dbReference type="ChEBI" id="CHEBI:15379"/>
        <dbReference type="ChEBI" id="CHEBI:16480"/>
        <dbReference type="ChEBI" id="CHEBI:17632"/>
        <dbReference type="ChEBI" id="CHEBI:57783"/>
        <dbReference type="ChEBI" id="CHEBI:58349"/>
        <dbReference type="EC" id="1.14.12.17"/>
    </reaction>
</comment>
<dbReference type="SUPFAM" id="SSF52343">
    <property type="entry name" value="Ferredoxin reductase-like, C-terminal NADP-linked domain"/>
    <property type="match status" value="1"/>
</dbReference>
<comment type="caution">
    <text evidence="15">The sequence shown here is derived from an EMBL/GenBank/DDBJ whole genome shotgun (WGS) entry which is preliminary data.</text>
</comment>
<dbReference type="EMBL" id="JBHTJM010000002">
    <property type="protein sequence ID" value="MFD0962674.1"/>
    <property type="molecule type" value="Genomic_DNA"/>
</dbReference>
<dbReference type="Pfam" id="PF00042">
    <property type="entry name" value="Globin"/>
    <property type="match status" value="1"/>
</dbReference>
<dbReference type="CDD" id="cd08922">
    <property type="entry name" value="FHb-globin"/>
    <property type="match status" value="1"/>
</dbReference>
<reference evidence="16" key="1">
    <citation type="journal article" date="2019" name="Int. J. Syst. Evol. Microbiol.">
        <title>The Global Catalogue of Microorganisms (GCM) 10K type strain sequencing project: providing services to taxonomists for standard genome sequencing and annotation.</title>
        <authorList>
            <consortium name="The Broad Institute Genomics Platform"/>
            <consortium name="The Broad Institute Genome Sequencing Center for Infectious Disease"/>
            <person name="Wu L."/>
            <person name="Ma J."/>
        </authorList>
    </citation>
    <scope>NUCLEOTIDE SEQUENCE [LARGE SCALE GENOMIC DNA]</scope>
    <source>
        <strain evidence="16">CCUG 62114</strain>
    </source>
</reference>
<keyword evidence="12" id="KW-0813">Transport</keyword>
<dbReference type="PANTHER" id="PTHR43396:SF3">
    <property type="entry name" value="FLAVOHEMOPROTEIN"/>
    <property type="match status" value="1"/>
</dbReference>
<evidence type="ECO:0000259" key="13">
    <source>
        <dbReference type="PROSITE" id="PS01033"/>
    </source>
</evidence>
<organism evidence="15 16">
    <name type="scientific">Pseudofulvibacter geojedonensis</name>
    <dbReference type="NCBI Taxonomy" id="1123758"/>
    <lineage>
        <taxon>Bacteria</taxon>
        <taxon>Pseudomonadati</taxon>
        <taxon>Bacteroidota</taxon>
        <taxon>Flavobacteriia</taxon>
        <taxon>Flavobacteriales</taxon>
        <taxon>Flavobacteriaceae</taxon>
        <taxon>Pseudofulvibacter</taxon>
    </lineage>
</organism>
<evidence type="ECO:0000256" key="10">
    <source>
        <dbReference type="ARBA" id="ARBA00048649"/>
    </source>
</evidence>
<comment type="similarity">
    <text evidence="2">In the C-terminal section; belongs to the flavoprotein pyridine nucleotide cytochrome reductase family.</text>
</comment>
<name>A0ABW3HZ09_9FLAO</name>
<dbReference type="InterPro" id="IPR009050">
    <property type="entry name" value="Globin-like_sf"/>
</dbReference>
<gene>
    <name evidence="15" type="primary">hmpA</name>
    <name evidence="15" type="ORF">ACFQ1O_01500</name>
</gene>
<feature type="domain" description="Globin" evidence="13">
    <location>
        <begin position="1"/>
        <end position="138"/>
    </location>
</feature>
<proteinExistence type="inferred from homology"/>
<evidence type="ECO:0000256" key="12">
    <source>
        <dbReference type="RuleBase" id="RU000356"/>
    </source>
</evidence>
<comment type="catalytic activity">
    <reaction evidence="10">
        <text>2 nitric oxide + NADH + 2 O2 = 2 nitrate + NAD(+) + H(+)</text>
        <dbReference type="Rhea" id="RHEA:19469"/>
        <dbReference type="ChEBI" id="CHEBI:15378"/>
        <dbReference type="ChEBI" id="CHEBI:15379"/>
        <dbReference type="ChEBI" id="CHEBI:16480"/>
        <dbReference type="ChEBI" id="CHEBI:17632"/>
        <dbReference type="ChEBI" id="CHEBI:57540"/>
        <dbReference type="ChEBI" id="CHEBI:57945"/>
        <dbReference type="EC" id="1.14.12.17"/>
    </reaction>
</comment>
<dbReference type="Pfam" id="PF00175">
    <property type="entry name" value="NAD_binding_1"/>
    <property type="match status" value="1"/>
</dbReference>
<keyword evidence="6" id="KW-0479">Metal-binding</keyword>
<dbReference type="RefSeq" id="WP_377712586.1">
    <property type="nucleotide sequence ID" value="NZ_JBHTJM010000002.1"/>
</dbReference>
<keyword evidence="16" id="KW-1185">Reference proteome</keyword>
<evidence type="ECO:0000256" key="7">
    <source>
        <dbReference type="ARBA" id="ARBA00022857"/>
    </source>
</evidence>
<keyword evidence="15" id="KW-0560">Oxidoreductase</keyword>
<dbReference type="PRINTS" id="PR00410">
    <property type="entry name" value="PHEHYDRXLASE"/>
</dbReference>
<dbReference type="InterPro" id="IPR039261">
    <property type="entry name" value="FNR_nucleotide-bd"/>
</dbReference>
<dbReference type="SUPFAM" id="SSF46458">
    <property type="entry name" value="Globin-like"/>
    <property type="match status" value="1"/>
</dbReference>
<dbReference type="Pfam" id="PF00970">
    <property type="entry name" value="FAD_binding_6"/>
    <property type="match status" value="1"/>
</dbReference>
<dbReference type="InterPro" id="IPR001433">
    <property type="entry name" value="OxRdtase_FAD/NAD-bd"/>
</dbReference>
<accession>A0ABW3HZ09</accession>
<evidence type="ECO:0000256" key="1">
    <source>
        <dbReference type="ARBA" id="ARBA00001970"/>
    </source>
</evidence>
<dbReference type="GO" id="GO:0008941">
    <property type="term" value="F:nitric oxide dioxygenase NAD(P)H activity"/>
    <property type="evidence" value="ECO:0007669"/>
    <property type="project" value="UniProtKB-EC"/>
</dbReference>
<sequence>MATKKTIEIVKSTAPVLEKHGEDITKVFYRLLFKNQPELKSLFNMTHQKQGTQPKVLANAIFQYAVHIDKLEALGGAVESIAQKHTSLSITPEMYPIVGENLLKAIQEVLGEAATTDIMNAWAEAYSDLAAIFIKREEHIYSEREQKNGGFRNQKEFVITKKVAESNVITSFYLKPKDDSPTPEFIPGQYIALSLEIPNSPHKHTRNYSLSDAYNMDYLRISVKKEEGNPKGIVSNYLHNHIKEGDSLNLGMPSGEFVLKNFNTPIVLIAGGVGITPLMSMYKSALHSHRKITFIQCALNSGTHAFKHEIAKNANSKTTRFTVYNNPLTTDKLGDNYDFNGYLSTEMLKCMEINTDSEFYFCGPKPFMANTLSILRELNIAEENINYEFFGPTEELEKV</sequence>
<keyword evidence="4 12" id="KW-0349">Heme</keyword>
<evidence type="ECO:0000256" key="5">
    <source>
        <dbReference type="ARBA" id="ARBA00022621"/>
    </source>
</evidence>
<dbReference type="InterPro" id="IPR000971">
    <property type="entry name" value="Globin"/>
</dbReference>
<comment type="similarity">
    <text evidence="12">Belongs to the globin family.</text>
</comment>
<evidence type="ECO:0000259" key="14">
    <source>
        <dbReference type="PROSITE" id="PS51384"/>
    </source>
</evidence>
<dbReference type="PANTHER" id="PTHR43396">
    <property type="entry name" value="FLAVOHEMOPROTEIN"/>
    <property type="match status" value="1"/>
</dbReference>
<dbReference type="InterPro" id="IPR008333">
    <property type="entry name" value="Cbr1-like_FAD-bd_dom"/>
</dbReference>
<protein>
    <recommendedName>
        <fullName evidence="3">nitric oxide dioxygenase</fullName>
        <ecNumber evidence="3">1.14.12.17</ecNumber>
    </recommendedName>
</protein>
<evidence type="ECO:0000313" key="15">
    <source>
        <dbReference type="EMBL" id="MFD0962674.1"/>
    </source>
</evidence>
<evidence type="ECO:0000256" key="6">
    <source>
        <dbReference type="ARBA" id="ARBA00022723"/>
    </source>
</evidence>
<dbReference type="SUPFAM" id="SSF63380">
    <property type="entry name" value="Riboflavin synthase domain-like"/>
    <property type="match status" value="1"/>
</dbReference>
<dbReference type="PROSITE" id="PS51384">
    <property type="entry name" value="FAD_FR"/>
    <property type="match status" value="1"/>
</dbReference>
<dbReference type="PROSITE" id="PS01033">
    <property type="entry name" value="GLOBIN"/>
    <property type="match status" value="1"/>
</dbReference>
<dbReference type="InterPro" id="IPR017927">
    <property type="entry name" value="FAD-bd_FR_type"/>
</dbReference>
<evidence type="ECO:0000256" key="9">
    <source>
        <dbReference type="ARBA" id="ARBA00023027"/>
    </source>
</evidence>
<comment type="cofactor">
    <cofactor evidence="1">
        <name>heme b</name>
        <dbReference type="ChEBI" id="CHEBI:60344"/>
    </cofactor>
</comment>
<keyword evidence="7" id="KW-0521">NADP</keyword>
<dbReference type="CDD" id="cd06184">
    <property type="entry name" value="flavohem_like_fad_nad_binding"/>
    <property type="match status" value="1"/>
</dbReference>
<evidence type="ECO:0000256" key="2">
    <source>
        <dbReference type="ARBA" id="ARBA00006401"/>
    </source>
</evidence>